<dbReference type="InterPro" id="IPR037171">
    <property type="entry name" value="NagB/RpiA_transferase-like"/>
</dbReference>
<dbReference type="Pfam" id="PF12802">
    <property type="entry name" value="MarR_2"/>
    <property type="match status" value="1"/>
</dbReference>
<dbReference type="Proteomes" id="UP000274327">
    <property type="component" value="Unassembled WGS sequence"/>
</dbReference>
<dbReference type="InterPro" id="IPR007324">
    <property type="entry name" value="Sugar-bd_dom_put"/>
</dbReference>
<dbReference type="GeneID" id="78121758"/>
<dbReference type="AlphaFoldDB" id="A0A3R8SCW0"/>
<evidence type="ECO:0000256" key="1">
    <source>
        <dbReference type="ARBA" id="ARBA00010466"/>
    </source>
</evidence>
<dbReference type="InterPro" id="IPR051054">
    <property type="entry name" value="SorC_transcr_regulators"/>
</dbReference>
<dbReference type="InterPro" id="IPR000835">
    <property type="entry name" value="HTH_MarR-typ"/>
</dbReference>
<name>A0A3R8SCW0_9MICO</name>
<comment type="similarity">
    <text evidence="1">Belongs to the SorC transcriptional regulatory family.</text>
</comment>
<sequence length="321" mass="33779">MPAPRDTALVVRAARLYHEQGRSQTEVAKELGLSRSNVSRILSQARERGIVEITIHDPDGPPRRDEALEAALRATFSLREAHVVSAPRASAMESVARQGAALIAERAGRVRSLGVSWGQTVQSAVAALDSLRPRPTPTVLPLVGGHSALDQFDSGESVLRVLASRLGATPRTLYAPAVLESATAVATLRAESSIRTVLEAAAQVELAVVGIGSLGVHSSPHVLDLMALGEEERAAFEAQRPVGDVCGRFVDAEGVPLGAPTDQRVLAVTFSELLRIPEVLGVAAGEEKAPGVVGVLRSGAIHTLVVDVDLAREVLALRSRS</sequence>
<dbReference type="EMBL" id="QOCI01000009">
    <property type="protein sequence ID" value="RRR18015.1"/>
    <property type="molecule type" value="Genomic_DNA"/>
</dbReference>
<dbReference type="Gene3D" id="1.10.10.60">
    <property type="entry name" value="Homeodomain-like"/>
    <property type="match status" value="1"/>
</dbReference>
<evidence type="ECO:0000259" key="5">
    <source>
        <dbReference type="PROSITE" id="PS50943"/>
    </source>
</evidence>
<accession>A0A3R8SCW0</accession>
<dbReference type="SUPFAM" id="SSF46689">
    <property type="entry name" value="Homeodomain-like"/>
    <property type="match status" value="1"/>
</dbReference>
<keyword evidence="4" id="KW-0804">Transcription</keyword>
<keyword evidence="3" id="KW-0238">DNA-binding</keyword>
<keyword evidence="7" id="KW-1185">Reference proteome</keyword>
<dbReference type="PROSITE" id="PS50943">
    <property type="entry name" value="HTH_CROC1"/>
    <property type="match status" value="1"/>
</dbReference>
<gene>
    <name evidence="6" type="ORF">DS079_12075</name>
</gene>
<reference evidence="6 7" key="1">
    <citation type="submission" date="2018-07" db="EMBL/GenBank/DDBJ databases">
        <title>Brachybacteriurn paraconglorneratum KCTC 9916.</title>
        <authorList>
            <person name="Li Y."/>
        </authorList>
    </citation>
    <scope>NUCLEOTIDE SEQUENCE [LARGE SCALE GENOMIC DNA]</scope>
    <source>
        <strain evidence="6 7">KCTC 9916</strain>
    </source>
</reference>
<evidence type="ECO:0000313" key="7">
    <source>
        <dbReference type="Proteomes" id="UP000274327"/>
    </source>
</evidence>
<feature type="domain" description="HTH cro/C1-type" evidence="5">
    <location>
        <begin position="11"/>
        <end position="41"/>
    </location>
</feature>
<protein>
    <submittedName>
        <fullName evidence="6">Transcriptional regulator</fullName>
    </submittedName>
</protein>
<organism evidence="6 7">
    <name type="scientific">Brachybacterium paraconglomeratum</name>
    <dbReference type="NCBI Taxonomy" id="173362"/>
    <lineage>
        <taxon>Bacteria</taxon>
        <taxon>Bacillati</taxon>
        <taxon>Actinomycetota</taxon>
        <taxon>Actinomycetes</taxon>
        <taxon>Micrococcales</taxon>
        <taxon>Dermabacteraceae</taxon>
        <taxon>Brachybacterium</taxon>
    </lineage>
</organism>
<dbReference type="InterPro" id="IPR001387">
    <property type="entry name" value="Cro/C1-type_HTH"/>
</dbReference>
<evidence type="ECO:0000256" key="2">
    <source>
        <dbReference type="ARBA" id="ARBA00023015"/>
    </source>
</evidence>
<dbReference type="InterPro" id="IPR009057">
    <property type="entry name" value="Homeodomain-like_sf"/>
</dbReference>
<dbReference type="RefSeq" id="WP_126988043.1">
    <property type="nucleotide sequence ID" value="NZ_JALXWX010000143.1"/>
</dbReference>
<dbReference type="PANTHER" id="PTHR34294">
    <property type="entry name" value="TRANSCRIPTIONAL REGULATOR-RELATED"/>
    <property type="match status" value="1"/>
</dbReference>
<dbReference type="GO" id="GO:0003677">
    <property type="term" value="F:DNA binding"/>
    <property type="evidence" value="ECO:0007669"/>
    <property type="project" value="UniProtKB-KW"/>
</dbReference>
<dbReference type="GO" id="GO:0030246">
    <property type="term" value="F:carbohydrate binding"/>
    <property type="evidence" value="ECO:0007669"/>
    <property type="project" value="InterPro"/>
</dbReference>
<comment type="caution">
    <text evidence="6">The sequence shown here is derived from an EMBL/GenBank/DDBJ whole genome shotgun (WGS) entry which is preliminary data.</text>
</comment>
<proteinExistence type="inferred from homology"/>
<evidence type="ECO:0000256" key="3">
    <source>
        <dbReference type="ARBA" id="ARBA00023125"/>
    </source>
</evidence>
<dbReference type="Pfam" id="PF04198">
    <property type="entry name" value="Sugar-bind"/>
    <property type="match status" value="1"/>
</dbReference>
<evidence type="ECO:0000256" key="4">
    <source>
        <dbReference type="ARBA" id="ARBA00023163"/>
    </source>
</evidence>
<dbReference type="Gene3D" id="3.40.50.1360">
    <property type="match status" value="1"/>
</dbReference>
<keyword evidence="2" id="KW-0805">Transcription regulation</keyword>
<dbReference type="GO" id="GO:0003700">
    <property type="term" value="F:DNA-binding transcription factor activity"/>
    <property type="evidence" value="ECO:0007669"/>
    <property type="project" value="InterPro"/>
</dbReference>
<evidence type="ECO:0000313" key="6">
    <source>
        <dbReference type="EMBL" id="RRR18015.1"/>
    </source>
</evidence>
<dbReference type="PANTHER" id="PTHR34294:SF1">
    <property type="entry name" value="TRANSCRIPTIONAL REGULATOR LSRR"/>
    <property type="match status" value="1"/>
</dbReference>
<dbReference type="SUPFAM" id="SSF100950">
    <property type="entry name" value="NagB/RpiA/CoA transferase-like"/>
    <property type="match status" value="1"/>
</dbReference>